<dbReference type="GO" id="GO:0005886">
    <property type="term" value="C:plasma membrane"/>
    <property type="evidence" value="ECO:0007669"/>
    <property type="project" value="TreeGrafter"/>
</dbReference>
<dbReference type="Proteomes" id="UP001304895">
    <property type="component" value="Unassembled WGS sequence"/>
</dbReference>
<accession>A0AAN6UNP2</accession>
<keyword evidence="3" id="KW-0472">Membrane</keyword>
<comment type="caution">
    <text evidence="6">The sequence shown here is derived from an EMBL/GenBank/DDBJ whole genome shotgun (WGS) entry which is preliminary data.</text>
</comment>
<feature type="compositionally biased region" description="Low complexity" evidence="2">
    <location>
        <begin position="281"/>
        <end position="327"/>
    </location>
</feature>
<dbReference type="GO" id="GO:0006886">
    <property type="term" value="P:intracellular protein transport"/>
    <property type="evidence" value="ECO:0007669"/>
    <property type="project" value="TreeGrafter"/>
</dbReference>
<sequence>MSTYGQTAQANTNPILVECSEILDEIRDTEINRGRLTGLQKRCLDDPDTSGESQSKRDVDLLTQEIMDQYRRLADRIRVIRSNPNSRQQATQVGLVERRLKEAVQKFQEQESVFRNGSKTQMARQIRIVRPDLSEDEVQDALQDDENGQVFQQALMHNNRMGQANQVLGAVTKRHQEMLVIEKKLEELMNLLEHMNELLVKQEVVVMEISENTHTANDEVSKANVHLDGAITSARKARKWKWWCLGICVAIVIVIVVIVVVYIMVNRAANGGGGSSGGGNNDNNSNNQNNNGDGSGNSDNNSPNNNSPNNNSPNNNSPNNNNQNSNGDGTGDGTGTGQKRSLFQRSVWDDLQMNTARAVEVAIEEPMARAIAPSTHITRRRLNRVRDVAVAPEDVVKALLEKKFIVDWDGANPTGSD</sequence>
<dbReference type="GO" id="GO:0006887">
    <property type="term" value="P:exocytosis"/>
    <property type="evidence" value="ECO:0007669"/>
    <property type="project" value="TreeGrafter"/>
</dbReference>
<evidence type="ECO:0000259" key="4">
    <source>
        <dbReference type="Pfam" id="PF00804"/>
    </source>
</evidence>
<evidence type="ECO:0000259" key="5">
    <source>
        <dbReference type="Pfam" id="PF05739"/>
    </source>
</evidence>
<feature type="domain" description="Syntaxin N-terminal" evidence="4">
    <location>
        <begin position="77"/>
        <end position="155"/>
    </location>
</feature>
<keyword evidence="7" id="KW-1185">Reference proteome</keyword>
<dbReference type="GO" id="GO:0012505">
    <property type="term" value="C:endomembrane system"/>
    <property type="evidence" value="ECO:0007669"/>
    <property type="project" value="TreeGrafter"/>
</dbReference>
<dbReference type="GO" id="GO:0006906">
    <property type="term" value="P:vesicle fusion"/>
    <property type="evidence" value="ECO:0007669"/>
    <property type="project" value="TreeGrafter"/>
</dbReference>
<dbReference type="Pfam" id="PF05739">
    <property type="entry name" value="SNARE"/>
    <property type="match status" value="1"/>
</dbReference>
<dbReference type="Pfam" id="PF00804">
    <property type="entry name" value="Syntaxin"/>
    <property type="match status" value="1"/>
</dbReference>
<feature type="transmembrane region" description="Helical" evidence="3">
    <location>
        <begin position="242"/>
        <end position="265"/>
    </location>
</feature>
<dbReference type="PANTHER" id="PTHR19957">
    <property type="entry name" value="SYNTAXIN"/>
    <property type="match status" value="1"/>
</dbReference>
<evidence type="ECO:0000313" key="7">
    <source>
        <dbReference type="Proteomes" id="UP001304895"/>
    </source>
</evidence>
<proteinExistence type="inferred from homology"/>
<feature type="region of interest" description="Disordered" evidence="2">
    <location>
        <begin position="274"/>
        <end position="339"/>
    </location>
</feature>
<dbReference type="AlphaFoldDB" id="A0AAN6UNP2"/>
<organism evidence="6 7">
    <name type="scientific">Trichocladium antarcticum</name>
    <dbReference type="NCBI Taxonomy" id="1450529"/>
    <lineage>
        <taxon>Eukaryota</taxon>
        <taxon>Fungi</taxon>
        <taxon>Dikarya</taxon>
        <taxon>Ascomycota</taxon>
        <taxon>Pezizomycotina</taxon>
        <taxon>Sordariomycetes</taxon>
        <taxon>Sordariomycetidae</taxon>
        <taxon>Sordariales</taxon>
        <taxon>Chaetomiaceae</taxon>
        <taxon>Trichocladium</taxon>
    </lineage>
</organism>
<dbReference type="Gene3D" id="1.20.58.70">
    <property type="match status" value="1"/>
</dbReference>
<dbReference type="GO" id="GO:0005484">
    <property type="term" value="F:SNAP receptor activity"/>
    <property type="evidence" value="ECO:0007669"/>
    <property type="project" value="TreeGrafter"/>
</dbReference>
<reference evidence="6" key="1">
    <citation type="journal article" date="2023" name="Mol. Phylogenet. Evol.">
        <title>Genome-scale phylogeny and comparative genomics of the fungal order Sordariales.</title>
        <authorList>
            <person name="Hensen N."/>
            <person name="Bonometti L."/>
            <person name="Westerberg I."/>
            <person name="Brannstrom I.O."/>
            <person name="Guillou S."/>
            <person name="Cros-Aarteil S."/>
            <person name="Calhoun S."/>
            <person name="Haridas S."/>
            <person name="Kuo A."/>
            <person name="Mondo S."/>
            <person name="Pangilinan J."/>
            <person name="Riley R."/>
            <person name="LaButti K."/>
            <person name="Andreopoulos B."/>
            <person name="Lipzen A."/>
            <person name="Chen C."/>
            <person name="Yan M."/>
            <person name="Daum C."/>
            <person name="Ng V."/>
            <person name="Clum A."/>
            <person name="Steindorff A."/>
            <person name="Ohm R.A."/>
            <person name="Martin F."/>
            <person name="Silar P."/>
            <person name="Natvig D.O."/>
            <person name="Lalanne C."/>
            <person name="Gautier V."/>
            <person name="Ament-Velasquez S.L."/>
            <person name="Kruys A."/>
            <person name="Hutchinson M.I."/>
            <person name="Powell A.J."/>
            <person name="Barry K."/>
            <person name="Miller A.N."/>
            <person name="Grigoriev I.V."/>
            <person name="Debuchy R."/>
            <person name="Gladieux P."/>
            <person name="Hiltunen Thoren M."/>
            <person name="Johannesson H."/>
        </authorList>
    </citation>
    <scope>NUCLEOTIDE SEQUENCE</scope>
    <source>
        <strain evidence="6">CBS 123565</strain>
    </source>
</reference>
<protein>
    <submittedName>
        <fullName evidence="6">t-SNARE</fullName>
    </submittedName>
</protein>
<dbReference type="SUPFAM" id="SSF47661">
    <property type="entry name" value="t-snare proteins"/>
    <property type="match status" value="1"/>
</dbReference>
<dbReference type="GO" id="GO:0048278">
    <property type="term" value="P:vesicle docking"/>
    <property type="evidence" value="ECO:0007669"/>
    <property type="project" value="TreeGrafter"/>
</dbReference>
<dbReference type="InterPro" id="IPR000727">
    <property type="entry name" value="T_SNARE_dom"/>
</dbReference>
<name>A0AAN6UNP2_9PEZI</name>
<dbReference type="PANTHER" id="PTHR19957:SF380">
    <property type="entry name" value="SYNTAXIN FAMILY PROTEIN"/>
    <property type="match status" value="1"/>
</dbReference>
<evidence type="ECO:0000256" key="3">
    <source>
        <dbReference type="SAM" id="Phobius"/>
    </source>
</evidence>
<dbReference type="InterPro" id="IPR045242">
    <property type="entry name" value="Syntaxin"/>
</dbReference>
<reference evidence="6" key="2">
    <citation type="submission" date="2023-05" db="EMBL/GenBank/DDBJ databases">
        <authorList>
            <consortium name="Lawrence Berkeley National Laboratory"/>
            <person name="Steindorff A."/>
            <person name="Hensen N."/>
            <person name="Bonometti L."/>
            <person name="Westerberg I."/>
            <person name="Brannstrom I.O."/>
            <person name="Guillou S."/>
            <person name="Cros-Aarteil S."/>
            <person name="Calhoun S."/>
            <person name="Haridas S."/>
            <person name="Kuo A."/>
            <person name="Mondo S."/>
            <person name="Pangilinan J."/>
            <person name="Riley R."/>
            <person name="Labutti K."/>
            <person name="Andreopoulos B."/>
            <person name="Lipzen A."/>
            <person name="Chen C."/>
            <person name="Yanf M."/>
            <person name="Daum C."/>
            <person name="Ng V."/>
            <person name="Clum A."/>
            <person name="Ohm R."/>
            <person name="Martin F."/>
            <person name="Silar P."/>
            <person name="Natvig D."/>
            <person name="Lalanne C."/>
            <person name="Gautier V."/>
            <person name="Ament-Velasquez S.L."/>
            <person name="Kruys A."/>
            <person name="Hutchinson M.I."/>
            <person name="Powell A.J."/>
            <person name="Barry K."/>
            <person name="Miller A.N."/>
            <person name="Grigoriev I.V."/>
            <person name="Debuchy R."/>
            <person name="Gladieux P."/>
            <person name="Thoren M.H."/>
            <person name="Johannesson H."/>
        </authorList>
    </citation>
    <scope>NUCLEOTIDE SEQUENCE</scope>
    <source>
        <strain evidence="6">CBS 123565</strain>
    </source>
</reference>
<evidence type="ECO:0000313" key="6">
    <source>
        <dbReference type="EMBL" id="KAK4136258.1"/>
    </source>
</evidence>
<keyword evidence="3" id="KW-1133">Transmembrane helix</keyword>
<dbReference type="InterPro" id="IPR006011">
    <property type="entry name" value="Syntaxin_N"/>
</dbReference>
<dbReference type="EMBL" id="MU853404">
    <property type="protein sequence ID" value="KAK4136258.1"/>
    <property type="molecule type" value="Genomic_DNA"/>
</dbReference>
<evidence type="ECO:0000256" key="2">
    <source>
        <dbReference type="SAM" id="MobiDB-lite"/>
    </source>
</evidence>
<keyword evidence="3" id="KW-0812">Transmembrane</keyword>
<gene>
    <name evidence="6" type="ORF">BT67DRAFT_448514</name>
</gene>
<feature type="domain" description="T-SNARE coiled-coil homology" evidence="5">
    <location>
        <begin position="205"/>
        <end position="256"/>
    </location>
</feature>
<dbReference type="GO" id="GO:0031201">
    <property type="term" value="C:SNARE complex"/>
    <property type="evidence" value="ECO:0007669"/>
    <property type="project" value="TreeGrafter"/>
</dbReference>
<evidence type="ECO:0000256" key="1">
    <source>
        <dbReference type="ARBA" id="ARBA00009063"/>
    </source>
</evidence>
<comment type="similarity">
    <text evidence="1">Belongs to the syntaxin family.</text>
</comment>
<dbReference type="InterPro" id="IPR010989">
    <property type="entry name" value="SNARE"/>
</dbReference>
<dbReference type="GO" id="GO:0000149">
    <property type="term" value="F:SNARE binding"/>
    <property type="evidence" value="ECO:0007669"/>
    <property type="project" value="TreeGrafter"/>
</dbReference>